<feature type="compositionally biased region" description="Basic and acidic residues" evidence="1">
    <location>
        <begin position="356"/>
        <end position="380"/>
    </location>
</feature>
<organism evidence="3 4">
    <name type="scientific">Edaphochlamys debaryana</name>
    <dbReference type="NCBI Taxonomy" id="47281"/>
    <lineage>
        <taxon>Eukaryota</taxon>
        <taxon>Viridiplantae</taxon>
        <taxon>Chlorophyta</taxon>
        <taxon>core chlorophytes</taxon>
        <taxon>Chlorophyceae</taxon>
        <taxon>CS clade</taxon>
        <taxon>Chlamydomonadales</taxon>
        <taxon>Chlamydomonadales incertae sedis</taxon>
        <taxon>Edaphochlamys</taxon>
    </lineage>
</organism>
<feature type="compositionally biased region" description="Gly residues" evidence="1">
    <location>
        <begin position="402"/>
        <end position="420"/>
    </location>
</feature>
<feature type="region of interest" description="Disordered" evidence="1">
    <location>
        <begin position="183"/>
        <end position="219"/>
    </location>
</feature>
<dbReference type="PANTHER" id="PTHR31840">
    <property type="entry name" value="COILED-COIL DOMAIN-CONTAINING PROTEIN 97"/>
    <property type="match status" value="1"/>
</dbReference>
<protein>
    <recommendedName>
        <fullName evidence="2">CCD97-like C-terminal domain-containing protein</fullName>
    </recommendedName>
</protein>
<sequence>MVQPSDPTAAATNSGSEGGGGGAATASTTTSYSASSLGRLAYGAAMAITERLSDLPDLSLPSSLYKDGRESPQPAAVLAYLQALLAKDPAAFLARYGGVLQTQELNHFEALRSADWEVAHWLSHYGTQRMQADPAADPRRLPARTKNRRLAAMRRLATEGEYFSEESMRQRAPLLYHQAIGRYAPRQPHGGGGDEGAGGDGAEGEQEQGEGAAGACGKPGTSGGWGGNCLAAALQQAMRAQDGTAAAAETRAGTGAAGDAGAGPSGPSHRAAGPGPSSGAPKGPSGAGGSEAEMADARAGPGPGSGPGPGPSSGAAGAAAAGGGRRGPWPAGPGGAGGGGGAGAGEMRFSEFLLRQNDEALIEQRRMEEQRAEDEQLSEHDSDDEDGTEEERKGTESQDEGAGAGAGGRARPQGGNGGKGTDPDDDDDDEMEDADAEGDHARRRAQGRGGAAGGKSAFELAELRREFLSEMQSRFLTGQDGAYVDYAGIDADQSLDADWIEEESRDAEERYFDED</sequence>
<feature type="region of interest" description="Disordered" evidence="1">
    <location>
        <begin position="244"/>
        <end position="456"/>
    </location>
</feature>
<dbReference type="Proteomes" id="UP000612055">
    <property type="component" value="Unassembled WGS sequence"/>
</dbReference>
<name>A0A835YB30_9CHLO</name>
<feature type="domain" description="CCD97-like C-terminal" evidence="2">
    <location>
        <begin position="147"/>
        <end position="187"/>
    </location>
</feature>
<feature type="compositionally biased region" description="Low complexity" evidence="1">
    <location>
        <begin position="265"/>
        <end position="284"/>
    </location>
</feature>
<evidence type="ECO:0000256" key="1">
    <source>
        <dbReference type="SAM" id="MobiDB-lite"/>
    </source>
</evidence>
<feature type="compositionally biased region" description="Low complexity" evidence="1">
    <location>
        <begin position="244"/>
        <end position="254"/>
    </location>
</feature>
<keyword evidence="4" id="KW-1185">Reference proteome</keyword>
<dbReference type="OrthoDB" id="536664at2759"/>
<proteinExistence type="predicted"/>
<feature type="compositionally biased region" description="Gly residues" evidence="1">
    <location>
        <begin position="255"/>
        <end position="264"/>
    </location>
</feature>
<feature type="compositionally biased region" description="Gly residues" evidence="1">
    <location>
        <begin position="189"/>
        <end position="201"/>
    </location>
</feature>
<accession>A0A835YB30</accession>
<reference evidence="3" key="1">
    <citation type="journal article" date="2020" name="bioRxiv">
        <title>Comparative genomics of Chlamydomonas.</title>
        <authorList>
            <person name="Craig R.J."/>
            <person name="Hasan A.R."/>
            <person name="Ness R.W."/>
            <person name="Keightley P.D."/>
        </authorList>
    </citation>
    <scope>NUCLEOTIDE SEQUENCE</scope>
    <source>
        <strain evidence="3">CCAP 11/70</strain>
    </source>
</reference>
<evidence type="ECO:0000259" key="2">
    <source>
        <dbReference type="Pfam" id="PF09747"/>
    </source>
</evidence>
<dbReference type="EMBL" id="JAEHOE010000007">
    <property type="protein sequence ID" value="KAG2499351.1"/>
    <property type="molecule type" value="Genomic_DNA"/>
</dbReference>
<dbReference type="InterPro" id="IPR040233">
    <property type="entry name" value="CCD97-like_C"/>
</dbReference>
<feature type="region of interest" description="Disordered" evidence="1">
    <location>
        <begin position="1"/>
        <end position="28"/>
    </location>
</feature>
<dbReference type="PANTHER" id="PTHR31840:SF1">
    <property type="entry name" value="COILED-COIL DOMAIN-CONTAINING PROTEIN 97"/>
    <property type="match status" value="1"/>
</dbReference>
<feature type="domain" description="CCD97-like C-terminal" evidence="2">
    <location>
        <begin position="346"/>
        <end position="515"/>
    </location>
</feature>
<feature type="compositionally biased region" description="Gly residues" evidence="1">
    <location>
        <begin position="320"/>
        <end position="344"/>
    </location>
</feature>
<dbReference type="InterPro" id="IPR018613">
    <property type="entry name" value="Ccdc97-like"/>
</dbReference>
<dbReference type="Pfam" id="PF09747">
    <property type="entry name" value="CCD97-like_C"/>
    <property type="match status" value="2"/>
</dbReference>
<evidence type="ECO:0000313" key="4">
    <source>
        <dbReference type="Proteomes" id="UP000612055"/>
    </source>
</evidence>
<dbReference type="AlphaFoldDB" id="A0A835YB30"/>
<evidence type="ECO:0000313" key="3">
    <source>
        <dbReference type="EMBL" id="KAG2499351.1"/>
    </source>
</evidence>
<comment type="caution">
    <text evidence="3">The sequence shown here is derived from an EMBL/GenBank/DDBJ whole genome shotgun (WGS) entry which is preliminary data.</text>
</comment>
<feature type="compositionally biased region" description="Acidic residues" evidence="1">
    <location>
        <begin position="423"/>
        <end position="436"/>
    </location>
</feature>
<gene>
    <name evidence="3" type="ORF">HYH03_002926</name>
</gene>